<dbReference type="CDD" id="cd03758">
    <property type="entry name" value="proteasome_beta_type_2"/>
    <property type="match status" value="1"/>
</dbReference>
<dbReference type="PROSITE" id="PS00854">
    <property type="entry name" value="PROTEASOME_BETA_1"/>
    <property type="match status" value="1"/>
</dbReference>
<comment type="caution">
    <text evidence="7">The sequence shown here is derived from an EMBL/GenBank/DDBJ whole genome shotgun (WGS) entry which is preliminary data.</text>
</comment>
<keyword evidence="2 6" id="KW-0647">Proteasome</keyword>
<evidence type="ECO:0000313" key="7">
    <source>
        <dbReference type="EMBL" id="CAG4950590.1"/>
    </source>
</evidence>
<comment type="subunit">
    <text evidence="5">The 26S proteasome consists of a 20S proteasome core and two 19S regulatory subunits. The 20S proteasome core is composed of 28 subunits that are arranged in four stacked rings, resulting in a barrel-shaped structure. The two end rings are each formed by seven alpha subunits, and the two central rings are each formed by seven beta subunits. The catalytic chamber with the active sites is on the inside of the barrel.</text>
</comment>
<dbReference type="Proteomes" id="UP000691718">
    <property type="component" value="Unassembled WGS sequence"/>
</dbReference>
<dbReference type="PANTHER" id="PTHR32194:SF2">
    <property type="entry name" value="PROTEASOME SUBUNIT BETA TYPE-1"/>
    <property type="match status" value="1"/>
</dbReference>
<dbReference type="InterPro" id="IPR001353">
    <property type="entry name" value="Proteasome_sua/b"/>
</dbReference>
<dbReference type="InterPro" id="IPR023333">
    <property type="entry name" value="Proteasome_suB-type"/>
</dbReference>
<evidence type="ECO:0000256" key="5">
    <source>
        <dbReference type="ARBA" id="ARBA00026071"/>
    </source>
</evidence>
<evidence type="ECO:0000256" key="2">
    <source>
        <dbReference type="ARBA" id="ARBA00022942"/>
    </source>
</evidence>
<comment type="function">
    <text evidence="4">Non-catalytic component of the proteasome, a multicatalytic proteinase complex which is characterized by its ability to cleave peptides with Arg, Phe, Tyr, Leu, and Glu adjacent to the leaving group at neutral or slightly basic pH. The proteasome has an ATP-dependent proteolytic activity.</text>
</comment>
<dbReference type="InterPro" id="IPR035206">
    <property type="entry name" value="Proteasome_beta2"/>
</dbReference>
<accession>A0A8S3WAR8</accession>
<evidence type="ECO:0000256" key="3">
    <source>
        <dbReference type="ARBA" id="ARBA00023242"/>
    </source>
</evidence>
<dbReference type="PANTHER" id="PTHR32194">
    <property type="entry name" value="METALLOPROTEASE TLDD"/>
    <property type="match status" value="1"/>
</dbReference>
<dbReference type="PROSITE" id="PS51476">
    <property type="entry name" value="PROTEASOME_BETA_2"/>
    <property type="match status" value="1"/>
</dbReference>
<reference evidence="7" key="1">
    <citation type="submission" date="2021-04" db="EMBL/GenBank/DDBJ databases">
        <authorList>
            <person name="Tunstrom K."/>
        </authorList>
    </citation>
    <scope>NUCLEOTIDE SEQUENCE</scope>
</reference>
<evidence type="ECO:0000313" key="8">
    <source>
        <dbReference type="Proteomes" id="UP000691718"/>
    </source>
</evidence>
<keyword evidence="1 6" id="KW-0963">Cytoplasm</keyword>
<dbReference type="EMBL" id="CAJQZP010000233">
    <property type="protein sequence ID" value="CAG4950590.1"/>
    <property type="molecule type" value="Genomic_DNA"/>
</dbReference>
<dbReference type="InterPro" id="IPR016050">
    <property type="entry name" value="Proteasome_bsu_CS"/>
</dbReference>
<comment type="subunit">
    <text evidence="6">Component of the proteasome complex.</text>
</comment>
<organism evidence="7 8">
    <name type="scientific">Parnassius apollo</name>
    <name type="common">Apollo butterfly</name>
    <name type="synonym">Papilio apollo</name>
    <dbReference type="NCBI Taxonomy" id="110799"/>
    <lineage>
        <taxon>Eukaryota</taxon>
        <taxon>Metazoa</taxon>
        <taxon>Ecdysozoa</taxon>
        <taxon>Arthropoda</taxon>
        <taxon>Hexapoda</taxon>
        <taxon>Insecta</taxon>
        <taxon>Pterygota</taxon>
        <taxon>Neoptera</taxon>
        <taxon>Endopterygota</taxon>
        <taxon>Lepidoptera</taxon>
        <taxon>Glossata</taxon>
        <taxon>Ditrysia</taxon>
        <taxon>Papilionoidea</taxon>
        <taxon>Papilionidae</taxon>
        <taxon>Parnassiinae</taxon>
        <taxon>Parnassini</taxon>
        <taxon>Parnassius</taxon>
        <taxon>Parnassius</taxon>
    </lineage>
</organism>
<comment type="similarity">
    <text evidence="6">Belongs to the peptidase T1B family.</text>
</comment>
<dbReference type="OrthoDB" id="268428at2759"/>
<evidence type="ECO:0000256" key="6">
    <source>
        <dbReference type="RuleBase" id="RU004203"/>
    </source>
</evidence>
<evidence type="ECO:0000256" key="4">
    <source>
        <dbReference type="ARBA" id="ARBA00024953"/>
    </source>
</evidence>
<dbReference type="AlphaFoldDB" id="A0A8S3WAR8"/>
<comment type="function">
    <text evidence="6">Component of the proteasome, a multicatalytic proteinase complex which is characterized by its ability to cleave peptides with Arg, Phe, Tyr, Leu, and Glu adjacent to the leaving group at neutral or slightly basic pH. The proteasome has an ATP-dependent proteolytic activity.</text>
</comment>
<keyword evidence="3 6" id="KW-0539">Nucleus</keyword>
<protein>
    <recommendedName>
        <fullName evidence="6">Proteasome subunit beta</fullName>
    </recommendedName>
</protein>
<keyword evidence="8" id="KW-1185">Reference proteome</keyword>
<dbReference type="GO" id="GO:0010498">
    <property type="term" value="P:proteasomal protein catabolic process"/>
    <property type="evidence" value="ECO:0007669"/>
    <property type="project" value="InterPro"/>
</dbReference>
<comment type="subcellular location">
    <subcellularLocation>
        <location evidence="6">Cytoplasm</location>
    </subcellularLocation>
    <subcellularLocation>
        <location evidence="6">Nucleus</location>
    </subcellularLocation>
</comment>
<dbReference type="Pfam" id="PF00227">
    <property type="entry name" value="Proteasome"/>
    <property type="match status" value="1"/>
</dbReference>
<evidence type="ECO:0000256" key="1">
    <source>
        <dbReference type="ARBA" id="ARBA00022490"/>
    </source>
</evidence>
<gene>
    <name evidence="7" type="ORF">PAPOLLO_LOCUS4242</name>
</gene>
<sequence>MSELHFQCLLGIQCNDFVMMAADQALTQSVILLENDGNKLYEVSDNIMLGLNGDMGDTAQFAEYLAKNLQLYKMRNSYSLKTASVAHFARNHMVEAFHKGTPKMLNILIAGYDEECGGQLYTMDFLASCMKVSHASHGLGGYLSLGILDQYYKPNLTEKEAYEILKLCVHEIQQRLFINLSKFRVKTVSRHGIRQLPTIDIASFLQT</sequence>
<name>A0A8S3WAR8_PARAO</name>
<dbReference type="GO" id="GO:0005839">
    <property type="term" value="C:proteasome core complex"/>
    <property type="evidence" value="ECO:0007669"/>
    <property type="project" value="InterPro"/>
</dbReference>
<dbReference type="GO" id="GO:0005737">
    <property type="term" value="C:cytoplasm"/>
    <property type="evidence" value="ECO:0007669"/>
    <property type="project" value="UniProtKB-SubCell"/>
</dbReference>
<dbReference type="GO" id="GO:0005634">
    <property type="term" value="C:nucleus"/>
    <property type="evidence" value="ECO:0007669"/>
    <property type="project" value="UniProtKB-SubCell"/>
</dbReference>
<proteinExistence type="inferred from homology"/>